<organism evidence="5 6">
    <name type="scientific">Geodia barretti</name>
    <name type="common">Barrett's horny sponge</name>
    <dbReference type="NCBI Taxonomy" id="519541"/>
    <lineage>
        <taxon>Eukaryota</taxon>
        <taxon>Metazoa</taxon>
        <taxon>Porifera</taxon>
        <taxon>Demospongiae</taxon>
        <taxon>Heteroscleromorpha</taxon>
        <taxon>Tetractinellida</taxon>
        <taxon>Astrophorina</taxon>
        <taxon>Geodiidae</taxon>
        <taxon>Geodia</taxon>
    </lineage>
</organism>
<dbReference type="PANTHER" id="PTHR46377">
    <property type="entry name" value="DUAL SPECIFICITY PROTEIN PHOSPHATASE 19"/>
    <property type="match status" value="1"/>
</dbReference>
<evidence type="ECO:0000313" key="5">
    <source>
        <dbReference type="EMBL" id="CAI7999416.1"/>
    </source>
</evidence>
<dbReference type="GO" id="GO:0005737">
    <property type="term" value="C:cytoplasm"/>
    <property type="evidence" value="ECO:0007669"/>
    <property type="project" value="TreeGrafter"/>
</dbReference>
<dbReference type="Pfam" id="PF00782">
    <property type="entry name" value="DSPc"/>
    <property type="match status" value="1"/>
</dbReference>
<evidence type="ECO:0000259" key="4">
    <source>
        <dbReference type="PROSITE" id="PS50056"/>
    </source>
</evidence>
<feature type="domain" description="Tyrosine specific protein phosphatases" evidence="4">
    <location>
        <begin position="124"/>
        <end position="185"/>
    </location>
</feature>
<dbReference type="InterPro" id="IPR000340">
    <property type="entry name" value="Dual-sp_phosphatase_cat-dom"/>
</dbReference>
<dbReference type="InterPro" id="IPR016130">
    <property type="entry name" value="Tyr_Pase_AS"/>
</dbReference>
<dbReference type="Proteomes" id="UP001174909">
    <property type="component" value="Unassembled WGS sequence"/>
</dbReference>
<dbReference type="GO" id="GO:0008579">
    <property type="term" value="F:JUN kinase phosphatase activity"/>
    <property type="evidence" value="ECO:0007669"/>
    <property type="project" value="TreeGrafter"/>
</dbReference>
<keyword evidence="6" id="KW-1185">Reference proteome</keyword>
<dbReference type="PROSITE" id="PS50054">
    <property type="entry name" value="TYR_PHOSPHATASE_DUAL"/>
    <property type="match status" value="1"/>
</dbReference>
<sequence>MSSIFSQLKGFNRDTLKSVETRITTADGKKFVEGQRDEAGVRSVEEQGNRGLGFCPDLQPDLSVGVAQERLLVGSQDVAHHLGTLRHLGVTHVLNVAWGVPNAFPDDFTYLTVPMYDEPSELLTSHYSRCRQFIKQAHSDGGTVLVHCNAGVSRSSTVALAYVIETERVSLELAYDRLKKSRPAIQPNPGFMSQLADFQEHLKIQE</sequence>
<dbReference type="PROSITE" id="PS00383">
    <property type="entry name" value="TYR_PHOSPHATASE_1"/>
    <property type="match status" value="1"/>
</dbReference>
<dbReference type="InterPro" id="IPR029021">
    <property type="entry name" value="Prot-tyrosine_phosphatase-like"/>
</dbReference>
<dbReference type="SMART" id="SM00195">
    <property type="entry name" value="DSPc"/>
    <property type="match status" value="1"/>
</dbReference>
<dbReference type="EMBL" id="CASHTH010000377">
    <property type="protein sequence ID" value="CAI7999416.1"/>
    <property type="molecule type" value="Genomic_DNA"/>
</dbReference>
<proteinExistence type="predicted"/>
<keyword evidence="1" id="KW-0378">Hydrolase</keyword>
<dbReference type="InterPro" id="IPR020422">
    <property type="entry name" value="TYR_PHOSPHATASE_DUAL_dom"/>
</dbReference>
<evidence type="ECO:0000259" key="3">
    <source>
        <dbReference type="PROSITE" id="PS50054"/>
    </source>
</evidence>
<evidence type="ECO:0000313" key="6">
    <source>
        <dbReference type="Proteomes" id="UP001174909"/>
    </source>
</evidence>
<evidence type="ECO:0000256" key="1">
    <source>
        <dbReference type="ARBA" id="ARBA00022801"/>
    </source>
</evidence>
<dbReference type="PROSITE" id="PS50056">
    <property type="entry name" value="TYR_PHOSPHATASE_2"/>
    <property type="match status" value="1"/>
</dbReference>
<gene>
    <name evidence="5" type="ORF">GBAR_LOCUS2707</name>
</gene>
<feature type="domain" description="Tyrosine-protein phosphatase" evidence="3">
    <location>
        <begin position="59"/>
        <end position="204"/>
    </location>
</feature>
<keyword evidence="2" id="KW-0904">Protein phosphatase</keyword>
<protein>
    <submittedName>
        <fullName evidence="5">Dual specificity protein phosphatase 19</fullName>
    </submittedName>
</protein>
<dbReference type="InterPro" id="IPR000387">
    <property type="entry name" value="Tyr_Pase_dom"/>
</dbReference>
<dbReference type="AlphaFoldDB" id="A0AA35R1F1"/>
<comment type="caution">
    <text evidence="5">The sequence shown here is derived from an EMBL/GenBank/DDBJ whole genome shotgun (WGS) entry which is preliminary data.</text>
</comment>
<name>A0AA35R1F1_GEOBA</name>
<dbReference type="PRINTS" id="PR01908">
    <property type="entry name" value="ADSPHPHTASE"/>
</dbReference>
<dbReference type="SUPFAM" id="SSF52799">
    <property type="entry name" value="(Phosphotyrosine protein) phosphatases II"/>
    <property type="match status" value="1"/>
</dbReference>
<evidence type="ECO:0000256" key="2">
    <source>
        <dbReference type="ARBA" id="ARBA00022912"/>
    </source>
</evidence>
<dbReference type="Gene3D" id="3.90.190.10">
    <property type="entry name" value="Protein tyrosine phosphatase superfamily"/>
    <property type="match status" value="1"/>
</dbReference>
<accession>A0AA35R1F1</accession>
<reference evidence="5" key="1">
    <citation type="submission" date="2023-03" db="EMBL/GenBank/DDBJ databases">
        <authorList>
            <person name="Steffen K."/>
            <person name="Cardenas P."/>
        </authorList>
    </citation>
    <scope>NUCLEOTIDE SEQUENCE</scope>
</reference>
<dbReference type="PANTHER" id="PTHR46377:SF1">
    <property type="entry name" value="DUAL SPECIFICITY PROTEIN PHOSPHATASE 19"/>
    <property type="match status" value="1"/>
</dbReference>